<protein>
    <submittedName>
        <fullName evidence="1">Uncharacterized protein</fullName>
    </submittedName>
</protein>
<dbReference type="AlphaFoldDB" id="A0A382Q0Z2"/>
<sequence length="29" mass="3486">MQIIEYKLLAIWMFTDENITGKQKQKLTT</sequence>
<accession>A0A382Q0Z2</accession>
<dbReference type="EMBL" id="UINC01110508">
    <property type="protein sequence ID" value="SVC78062.1"/>
    <property type="molecule type" value="Genomic_DNA"/>
</dbReference>
<proteinExistence type="predicted"/>
<gene>
    <name evidence="1" type="ORF">METZ01_LOCUS330916</name>
</gene>
<evidence type="ECO:0000313" key="1">
    <source>
        <dbReference type="EMBL" id="SVC78062.1"/>
    </source>
</evidence>
<organism evidence="1">
    <name type="scientific">marine metagenome</name>
    <dbReference type="NCBI Taxonomy" id="408172"/>
    <lineage>
        <taxon>unclassified sequences</taxon>
        <taxon>metagenomes</taxon>
        <taxon>ecological metagenomes</taxon>
    </lineage>
</organism>
<reference evidence="1" key="1">
    <citation type="submission" date="2018-05" db="EMBL/GenBank/DDBJ databases">
        <authorList>
            <person name="Lanie J.A."/>
            <person name="Ng W.-L."/>
            <person name="Kazmierczak K.M."/>
            <person name="Andrzejewski T.M."/>
            <person name="Davidsen T.M."/>
            <person name="Wayne K.J."/>
            <person name="Tettelin H."/>
            <person name="Glass J.I."/>
            <person name="Rusch D."/>
            <person name="Podicherti R."/>
            <person name="Tsui H.-C.T."/>
            <person name="Winkler M.E."/>
        </authorList>
    </citation>
    <scope>NUCLEOTIDE SEQUENCE</scope>
</reference>
<name>A0A382Q0Z2_9ZZZZ</name>